<evidence type="ECO:0000256" key="2">
    <source>
        <dbReference type="SAM" id="Phobius"/>
    </source>
</evidence>
<keyword evidence="2" id="KW-0472">Membrane</keyword>
<proteinExistence type="predicted"/>
<evidence type="ECO:0000313" key="3">
    <source>
        <dbReference type="EMBL" id="KAF5357063.1"/>
    </source>
</evidence>
<sequence length="309" mass="34151">MKDDSLYGFLVPPSDLTRITVGLVIQAFLNGGLFILGTTCILLISRPPQKDFGGPEFQRSTFWKWFILVLLTMNLFYLVAFCVLFTEELYGRPESAALGIILQVCLVSVVYLTDGVMTWRCYMVSNALGPHHWRFHKLLWIFPFCTYITIVLAGIIGALIAILTEDHGYPHVLGAMALVSNAILNIYATTFISIRLLRYERSIPKAAFRPSSPTVPVAKESRHIIQLFIQSAAINVPVAIAAAVTVVNSDWALGSALLSIGIPFQSFSTLLVLHQVALRKSIGQTQANRNRASGDFFTRPESSRESGAV</sequence>
<feature type="transmembrane region" description="Helical" evidence="2">
    <location>
        <begin position="65"/>
        <end position="86"/>
    </location>
</feature>
<gene>
    <name evidence="3" type="ORF">D9756_006521</name>
</gene>
<keyword evidence="2" id="KW-1133">Transmembrane helix</keyword>
<dbReference type="EMBL" id="JAACJO010000006">
    <property type="protein sequence ID" value="KAF5357063.1"/>
    <property type="molecule type" value="Genomic_DNA"/>
</dbReference>
<dbReference type="OrthoDB" id="3103969at2759"/>
<protein>
    <submittedName>
        <fullName evidence="3">Uncharacterized protein</fullName>
    </submittedName>
</protein>
<feature type="transmembrane region" description="Helical" evidence="2">
    <location>
        <begin position="138"/>
        <end position="163"/>
    </location>
</feature>
<keyword evidence="4" id="KW-1185">Reference proteome</keyword>
<feature type="transmembrane region" description="Helical" evidence="2">
    <location>
        <begin position="20"/>
        <end position="44"/>
    </location>
</feature>
<name>A0A8H5G2G2_9AGAR</name>
<feature type="transmembrane region" description="Helical" evidence="2">
    <location>
        <begin position="227"/>
        <end position="247"/>
    </location>
</feature>
<organism evidence="3 4">
    <name type="scientific">Leucocoprinus leucothites</name>
    <dbReference type="NCBI Taxonomy" id="201217"/>
    <lineage>
        <taxon>Eukaryota</taxon>
        <taxon>Fungi</taxon>
        <taxon>Dikarya</taxon>
        <taxon>Basidiomycota</taxon>
        <taxon>Agaricomycotina</taxon>
        <taxon>Agaricomycetes</taxon>
        <taxon>Agaricomycetidae</taxon>
        <taxon>Agaricales</taxon>
        <taxon>Agaricineae</taxon>
        <taxon>Agaricaceae</taxon>
        <taxon>Leucocoprinus</taxon>
    </lineage>
</organism>
<dbReference type="Proteomes" id="UP000559027">
    <property type="component" value="Unassembled WGS sequence"/>
</dbReference>
<feature type="transmembrane region" description="Helical" evidence="2">
    <location>
        <begin position="175"/>
        <end position="197"/>
    </location>
</feature>
<reference evidence="3 4" key="1">
    <citation type="journal article" date="2020" name="ISME J.">
        <title>Uncovering the hidden diversity of litter-decomposition mechanisms in mushroom-forming fungi.</title>
        <authorList>
            <person name="Floudas D."/>
            <person name="Bentzer J."/>
            <person name="Ahren D."/>
            <person name="Johansson T."/>
            <person name="Persson P."/>
            <person name="Tunlid A."/>
        </authorList>
    </citation>
    <scope>NUCLEOTIDE SEQUENCE [LARGE SCALE GENOMIC DNA]</scope>
    <source>
        <strain evidence="3 4">CBS 146.42</strain>
    </source>
</reference>
<evidence type="ECO:0000313" key="4">
    <source>
        <dbReference type="Proteomes" id="UP000559027"/>
    </source>
</evidence>
<accession>A0A8H5G2G2</accession>
<evidence type="ECO:0000256" key="1">
    <source>
        <dbReference type="SAM" id="MobiDB-lite"/>
    </source>
</evidence>
<feature type="transmembrane region" description="Helical" evidence="2">
    <location>
        <begin position="253"/>
        <end position="273"/>
    </location>
</feature>
<feature type="transmembrane region" description="Helical" evidence="2">
    <location>
        <begin position="98"/>
        <end position="117"/>
    </location>
</feature>
<feature type="region of interest" description="Disordered" evidence="1">
    <location>
        <begin position="289"/>
        <end position="309"/>
    </location>
</feature>
<comment type="caution">
    <text evidence="3">The sequence shown here is derived from an EMBL/GenBank/DDBJ whole genome shotgun (WGS) entry which is preliminary data.</text>
</comment>
<dbReference type="AlphaFoldDB" id="A0A8H5G2G2"/>
<keyword evidence="2" id="KW-0812">Transmembrane</keyword>